<dbReference type="AlphaFoldDB" id="A0A4Q7Y3R9"/>
<evidence type="ECO:0000313" key="2">
    <source>
        <dbReference type="Proteomes" id="UP000292507"/>
    </source>
</evidence>
<sequence length="133" mass="14306">MPSLQIDLPLHLDLDTKRSLAGQLGSVYAEVMDVRPDFVTVSIHDLGPGGVWRCGAGEPEPAGLVMCDVRAGRPAATRETLARRIVEVCARVCGLEERLLKVEFTQHSGDEMYHPQLGGFAPDWVPGAGEGQG</sequence>
<dbReference type="InterPro" id="IPR014347">
    <property type="entry name" value="Tautomerase/MIF_sf"/>
</dbReference>
<gene>
    <name evidence="1" type="ORF">BKA19_1194</name>
</gene>
<dbReference type="EMBL" id="SHKV01000001">
    <property type="protein sequence ID" value="RZU31527.1"/>
    <property type="molecule type" value="Genomic_DNA"/>
</dbReference>
<organism evidence="1 2">
    <name type="scientific">Blastococcus saxobsidens</name>
    <dbReference type="NCBI Taxonomy" id="138336"/>
    <lineage>
        <taxon>Bacteria</taxon>
        <taxon>Bacillati</taxon>
        <taxon>Actinomycetota</taxon>
        <taxon>Actinomycetes</taxon>
        <taxon>Geodermatophilales</taxon>
        <taxon>Geodermatophilaceae</taxon>
        <taxon>Blastococcus</taxon>
    </lineage>
</organism>
<dbReference type="Gene3D" id="3.30.429.10">
    <property type="entry name" value="Macrophage Migration Inhibitory Factor"/>
    <property type="match status" value="1"/>
</dbReference>
<reference evidence="1 2" key="1">
    <citation type="submission" date="2019-02" db="EMBL/GenBank/DDBJ databases">
        <title>Sequencing the genomes of 1000 actinobacteria strains.</title>
        <authorList>
            <person name="Klenk H.-P."/>
        </authorList>
    </citation>
    <scope>NUCLEOTIDE SEQUENCE [LARGE SCALE GENOMIC DNA]</scope>
    <source>
        <strain evidence="1 2">DSM 44509</strain>
    </source>
</reference>
<keyword evidence="2" id="KW-1185">Reference proteome</keyword>
<comment type="caution">
    <text evidence="1">The sequence shown here is derived from an EMBL/GenBank/DDBJ whole genome shotgun (WGS) entry which is preliminary data.</text>
</comment>
<dbReference type="RefSeq" id="WP_104530187.1">
    <property type="nucleotide sequence ID" value="NZ_POQT01000043.1"/>
</dbReference>
<evidence type="ECO:0000313" key="1">
    <source>
        <dbReference type="EMBL" id="RZU31527.1"/>
    </source>
</evidence>
<name>A0A4Q7Y3R9_9ACTN</name>
<dbReference type="SUPFAM" id="SSF55331">
    <property type="entry name" value="Tautomerase/MIF"/>
    <property type="match status" value="1"/>
</dbReference>
<evidence type="ECO:0008006" key="3">
    <source>
        <dbReference type="Google" id="ProtNLM"/>
    </source>
</evidence>
<proteinExistence type="predicted"/>
<dbReference type="Proteomes" id="UP000292507">
    <property type="component" value="Unassembled WGS sequence"/>
</dbReference>
<protein>
    <recommendedName>
        <fullName evidence="3">Tautomerase</fullName>
    </recommendedName>
</protein>
<accession>A0A4Q7Y3R9</accession>
<dbReference type="OrthoDB" id="277193at2"/>